<protein>
    <submittedName>
        <fullName evidence="1">Uncharacterized protein</fullName>
    </submittedName>
</protein>
<name>A0A5E4S3N2_9BURK</name>
<dbReference type="EMBL" id="CABPSM010000001">
    <property type="protein sequence ID" value="VVD69801.1"/>
    <property type="molecule type" value="Genomic_DNA"/>
</dbReference>
<dbReference type="PANTHER" id="PTHR36922:SF1">
    <property type="entry name" value="DUF1993 DOMAIN-CONTAINING PROTEIN"/>
    <property type="match status" value="1"/>
</dbReference>
<dbReference type="InterPro" id="IPR018531">
    <property type="entry name" value="DUF1993"/>
</dbReference>
<reference evidence="1 2" key="1">
    <citation type="submission" date="2019-08" db="EMBL/GenBank/DDBJ databases">
        <authorList>
            <person name="Peeters C."/>
        </authorList>
    </citation>
    <scope>NUCLEOTIDE SEQUENCE [LARGE SCALE GENOMIC DNA]</scope>
    <source>
        <strain evidence="1 2">LMG 31112</strain>
    </source>
</reference>
<gene>
    <name evidence="1" type="ORF">PHO31112_00545</name>
</gene>
<proteinExistence type="predicted"/>
<dbReference type="AlphaFoldDB" id="A0A5E4S3N2"/>
<organism evidence="1 2">
    <name type="scientific">Pandoraea horticolens</name>
    <dbReference type="NCBI Taxonomy" id="2508298"/>
    <lineage>
        <taxon>Bacteria</taxon>
        <taxon>Pseudomonadati</taxon>
        <taxon>Pseudomonadota</taxon>
        <taxon>Betaproteobacteria</taxon>
        <taxon>Burkholderiales</taxon>
        <taxon>Burkholderiaceae</taxon>
        <taxon>Pandoraea</taxon>
    </lineage>
</organism>
<dbReference type="PANTHER" id="PTHR36922">
    <property type="entry name" value="BLL2446 PROTEIN"/>
    <property type="match status" value="1"/>
</dbReference>
<evidence type="ECO:0000313" key="1">
    <source>
        <dbReference type="EMBL" id="VVD69801.1"/>
    </source>
</evidence>
<dbReference type="Proteomes" id="UP000343317">
    <property type="component" value="Unassembled WGS sequence"/>
</dbReference>
<sequence length="197" mass="21906">MTLTELLIPTFSHMLRGLSAWLDKAAAYEKSKSKDPDALMTLRLAPDMYPLAAQVRFASYQAMEPAYRLRSEPIPETLLALQREGWNAEHRPGTFAEAKACLANTIAFLDTLSGNALDAGEYIDITLELPQRRGLRHDRRAICARLAARTVLLPYQHRVRDSASAWRSAGQGRLRRACARVSAPGHRAEGLTLPLRG</sequence>
<dbReference type="Gene3D" id="1.20.120.450">
    <property type="entry name" value="dinb family like domain"/>
    <property type="match status" value="1"/>
</dbReference>
<dbReference type="SUPFAM" id="SSF109854">
    <property type="entry name" value="DinB/YfiT-like putative metalloenzymes"/>
    <property type="match status" value="1"/>
</dbReference>
<dbReference type="Pfam" id="PF09351">
    <property type="entry name" value="DUF1993"/>
    <property type="match status" value="1"/>
</dbReference>
<accession>A0A5E4S3N2</accession>
<dbReference type="InterPro" id="IPR034660">
    <property type="entry name" value="DinB/YfiT-like"/>
</dbReference>
<evidence type="ECO:0000313" key="2">
    <source>
        <dbReference type="Proteomes" id="UP000343317"/>
    </source>
</evidence>
<keyword evidence="2" id="KW-1185">Reference proteome</keyword>